<dbReference type="InterPro" id="IPR037066">
    <property type="entry name" value="Plug_dom_sf"/>
</dbReference>
<gene>
    <name evidence="14" type="ORF">JKL49_17515</name>
</gene>
<evidence type="ECO:0000256" key="6">
    <source>
        <dbReference type="ARBA" id="ARBA00023077"/>
    </source>
</evidence>
<feature type="signal peptide" evidence="11">
    <location>
        <begin position="1"/>
        <end position="21"/>
    </location>
</feature>
<keyword evidence="5 11" id="KW-0732">Signal</keyword>
<dbReference type="Proteomes" id="UP000622580">
    <property type="component" value="Unassembled WGS sequence"/>
</dbReference>
<dbReference type="GO" id="GO:0015344">
    <property type="term" value="F:siderophore uptake transmembrane transporter activity"/>
    <property type="evidence" value="ECO:0007669"/>
    <property type="project" value="TreeGrafter"/>
</dbReference>
<evidence type="ECO:0000256" key="7">
    <source>
        <dbReference type="ARBA" id="ARBA00023136"/>
    </source>
</evidence>
<keyword evidence="7 10" id="KW-0472">Membrane</keyword>
<dbReference type="PANTHER" id="PTHR30069">
    <property type="entry name" value="TONB-DEPENDENT OUTER MEMBRANE RECEPTOR"/>
    <property type="match status" value="1"/>
</dbReference>
<keyword evidence="15" id="KW-1185">Reference proteome</keyword>
<dbReference type="Pfam" id="PF07715">
    <property type="entry name" value="Plug"/>
    <property type="match status" value="1"/>
</dbReference>
<comment type="caution">
    <text evidence="14">The sequence shown here is derived from an EMBL/GenBank/DDBJ whole genome shotgun (WGS) entry which is preliminary data.</text>
</comment>
<name>A0A941HXK8_9CAUL</name>
<evidence type="ECO:0000256" key="9">
    <source>
        <dbReference type="ARBA" id="ARBA00023237"/>
    </source>
</evidence>
<evidence type="ECO:0000256" key="2">
    <source>
        <dbReference type="ARBA" id="ARBA00022448"/>
    </source>
</evidence>
<sequence>MIHALSLIAALAAAAPAIASAQAPPATQGVISYPPAYFAEQRPTTALDMVQRLPGFSIDGGDDVRGFEGAAGNILIDGARPTSKTDDIEEILRRIPAKQVDHVELIRGGAPGIDMQGKSVLANVVKVKGSGFQGLIALANNHVMDDGRNSSGIRLEASGQAGPGNWEGGLRYGQGIDDGSGPGHHVQVSAAGTPLISSDIDSHGRAYQWVVTGAYETPFAGGKLKLNTRGFWNWYEFNQLDWIKFPAPALESSAYSDDEYQAEFGARYERALGGRTNLELIGLQKLAGHDIVSPFRSAGFNGDFYLDQKTSETIGRAVLKYRQSETLSFEAGGEGALNILESETDQLSNGVPDKLPAADVKVTETRGEAFGKAVWKPFSTLTLEGGLRYEGSSLTSEGDVALEKTLYFLKPRVAGSWAPDDKSQVRFSYERVVGQLNFQDFVADSSPNNGGFAVGNPNLTPEQAWVSELAFERRFWTKGAVVLTLRHSKLTDVIDRAPIFAGTQVFDAPSNIGDGTKDELIFNATLPLDRVLKGAQLRGQSTWRRSEVTDPTTGEKREISRLRPLEWEAHFTHDLPQWRMNWGADVFGAWRQTSYKYNAIYTDKLKTFVILFAEWKPKPDLTVRAELNNATERGFRHTTTAYAGPRNTAPVKYVDDSDIQFGRGLYIRVRKTF</sequence>
<evidence type="ECO:0000313" key="15">
    <source>
        <dbReference type="Proteomes" id="UP000622580"/>
    </source>
</evidence>
<dbReference type="InterPro" id="IPR039426">
    <property type="entry name" value="TonB-dep_rcpt-like"/>
</dbReference>
<evidence type="ECO:0000256" key="5">
    <source>
        <dbReference type="ARBA" id="ARBA00022729"/>
    </source>
</evidence>
<proteinExistence type="inferred from homology"/>
<evidence type="ECO:0000256" key="8">
    <source>
        <dbReference type="ARBA" id="ARBA00023170"/>
    </source>
</evidence>
<dbReference type="AlphaFoldDB" id="A0A941HXK8"/>
<protein>
    <submittedName>
        <fullName evidence="14">TonB-dependent receptor</fullName>
    </submittedName>
</protein>
<dbReference type="GO" id="GO:0009279">
    <property type="term" value="C:cell outer membrane"/>
    <property type="evidence" value="ECO:0007669"/>
    <property type="project" value="UniProtKB-SubCell"/>
</dbReference>
<dbReference type="SUPFAM" id="SSF56935">
    <property type="entry name" value="Porins"/>
    <property type="match status" value="1"/>
</dbReference>
<evidence type="ECO:0000313" key="14">
    <source>
        <dbReference type="EMBL" id="MBR7621196.1"/>
    </source>
</evidence>
<keyword evidence="6 10" id="KW-0798">TonB box</keyword>
<reference evidence="14" key="1">
    <citation type="submission" date="2021-04" db="EMBL/GenBank/DDBJ databases">
        <title>Draft genome assembly of strain Phenylobacterium sp. 20VBR1 using MiniION and Illumina platforms.</title>
        <authorList>
            <person name="Thomas F.A."/>
            <person name="Krishnan K.P."/>
            <person name="Sinha R.K."/>
        </authorList>
    </citation>
    <scope>NUCLEOTIDE SEQUENCE</scope>
    <source>
        <strain evidence="14">20VBR1</strain>
    </source>
</reference>
<dbReference type="PANTHER" id="PTHR30069:SF29">
    <property type="entry name" value="HEMOGLOBIN AND HEMOGLOBIN-HAPTOGLOBIN-BINDING PROTEIN 1-RELATED"/>
    <property type="match status" value="1"/>
</dbReference>
<evidence type="ECO:0000259" key="12">
    <source>
        <dbReference type="Pfam" id="PF00593"/>
    </source>
</evidence>
<feature type="chain" id="PRO_5037207455" evidence="11">
    <location>
        <begin position="22"/>
        <end position="673"/>
    </location>
</feature>
<feature type="domain" description="TonB-dependent receptor plug" evidence="13">
    <location>
        <begin position="28"/>
        <end position="111"/>
    </location>
</feature>
<keyword evidence="2" id="KW-0813">Transport</keyword>
<keyword evidence="3" id="KW-1134">Transmembrane beta strand</keyword>
<comment type="subcellular location">
    <subcellularLocation>
        <location evidence="1">Cell outer membrane</location>
        <topology evidence="1">Multi-pass membrane protein</topology>
    </subcellularLocation>
</comment>
<keyword evidence="4" id="KW-0812">Transmembrane</keyword>
<evidence type="ECO:0000259" key="13">
    <source>
        <dbReference type="Pfam" id="PF07715"/>
    </source>
</evidence>
<dbReference type="Pfam" id="PF00593">
    <property type="entry name" value="TonB_dep_Rec_b-barrel"/>
    <property type="match status" value="1"/>
</dbReference>
<keyword evidence="9" id="KW-0998">Cell outer membrane</keyword>
<keyword evidence="8 14" id="KW-0675">Receptor</keyword>
<dbReference type="EMBL" id="JAGSGD010000001">
    <property type="protein sequence ID" value="MBR7621196.1"/>
    <property type="molecule type" value="Genomic_DNA"/>
</dbReference>
<dbReference type="RefSeq" id="WP_215342171.1">
    <property type="nucleotide sequence ID" value="NZ_JAGSGD010000001.1"/>
</dbReference>
<comment type="similarity">
    <text evidence="10">Belongs to the TonB-dependent receptor family.</text>
</comment>
<evidence type="ECO:0000256" key="3">
    <source>
        <dbReference type="ARBA" id="ARBA00022452"/>
    </source>
</evidence>
<feature type="domain" description="TonB-dependent receptor-like beta-barrel" evidence="12">
    <location>
        <begin position="230"/>
        <end position="629"/>
    </location>
</feature>
<dbReference type="Gene3D" id="2.40.170.20">
    <property type="entry name" value="TonB-dependent receptor, beta-barrel domain"/>
    <property type="match status" value="1"/>
</dbReference>
<dbReference type="GO" id="GO:0044718">
    <property type="term" value="P:siderophore transmembrane transport"/>
    <property type="evidence" value="ECO:0007669"/>
    <property type="project" value="TreeGrafter"/>
</dbReference>
<dbReference type="InterPro" id="IPR036942">
    <property type="entry name" value="Beta-barrel_TonB_sf"/>
</dbReference>
<evidence type="ECO:0000256" key="4">
    <source>
        <dbReference type="ARBA" id="ARBA00022692"/>
    </source>
</evidence>
<accession>A0A941HXK8</accession>
<evidence type="ECO:0000256" key="1">
    <source>
        <dbReference type="ARBA" id="ARBA00004571"/>
    </source>
</evidence>
<dbReference type="InterPro" id="IPR012910">
    <property type="entry name" value="Plug_dom"/>
</dbReference>
<dbReference type="Gene3D" id="2.170.130.10">
    <property type="entry name" value="TonB-dependent receptor, plug domain"/>
    <property type="match status" value="1"/>
</dbReference>
<evidence type="ECO:0000256" key="10">
    <source>
        <dbReference type="RuleBase" id="RU003357"/>
    </source>
</evidence>
<evidence type="ECO:0000256" key="11">
    <source>
        <dbReference type="SAM" id="SignalP"/>
    </source>
</evidence>
<organism evidence="14 15">
    <name type="scientific">Phenylobacterium glaciei</name>
    <dbReference type="NCBI Taxonomy" id="2803784"/>
    <lineage>
        <taxon>Bacteria</taxon>
        <taxon>Pseudomonadati</taxon>
        <taxon>Pseudomonadota</taxon>
        <taxon>Alphaproteobacteria</taxon>
        <taxon>Caulobacterales</taxon>
        <taxon>Caulobacteraceae</taxon>
        <taxon>Phenylobacterium</taxon>
    </lineage>
</organism>
<dbReference type="InterPro" id="IPR000531">
    <property type="entry name" value="Beta-barrel_TonB"/>
</dbReference>